<dbReference type="InterPro" id="IPR036942">
    <property type="entry name" value="Beta-barrel_TonB_sf"/>
</dbReference>
<dbReference type="Pfam" id="PF07715">
    <property type="entry name" value="Plug"/>
    <property type="match status" value="1"/>
</dbReference>
<dbReference type="Pfam" id="PF00593">
    <property type="entry name" value="TonB_dep_Rec_b-barrel"/>
    <property type="match status" value="1"/>
</dbReference>
<evidence type="ECO:0000256" key="7">
    <source>
        <dbReference type="ARBA" id="ARBA00023237"/>
    </source>
</evidence>
<dbReference type="Proteomes" id="UP000632774">
    <property type="component" value="Unassembled WGS sequence"/>
</dbReference>
<evidence type="ECO:0000259" key="10">
    <source>
        <dbReference type="Pfam" id="PF00593"/>
    </source>
</evidence>
<dbReference type="PROSITE" id="PS52016">
    <property type="entry name" value="TONB_DEPENDENT_REC_3"/>
    <property type="match status" value="1"/>
</dbReference>
<evidence type="ECO:0000259" key="11">
    <source>
        <dbReference type="Pfam" id="PF07715"/>
    </source>
</evidence>
<proteinExistence type="inferred from homology"/>
<dbReference type="InterPro" id="IPR037066">
    <property type="entry name" value="Plug_dom_sf"/>
</dbReference>
<keyword evidence="5 9" id="KW-0798">TonB box</keyword>
<evidence type="ECO:0000256" key="4">
    <source>
        <dbReference type="ARBA" id="ARBA00022692"/>
    </source>
</evidence>
<dbReference type="Gene3D" id="2.40.170.20">
    <property type="entry name" value="TonB-dependent receptor, beta-barrel domain"/>
    <property type="match status" value="1"/>
</dbReference>
<dbReference type="InterPro" id="IPR039426">
    <property type="entry name" value="TonB-dep_rcpt-like"/>
</dbReference>
<dbReference type="InterPro" id="IPR008969">
    <property type="entry name" value="CarboxyPept-like_regulatory"/>
</dbReference>
<evidence type="ECO:0000313" key="13">
    <source>
        <dbReference type="Proteomes" id="UP000632774"/>
    </source>
</evidence>
<dbReference type="NCBIfam" id="TIGR04057">
    <property type="entry name" value="SusC_RagA_signa"/>
    <property type="match status" value="1"/>
</dbReference>
<comment type="caution">
    <text evidence="12">The sequence shown here is derived from an EMBL/GenBank/DDBJ whole genome shotgun (WGS) entry which is preliminary data.</text>
</comment>
<evidence type="ECO:0000256" key="8">
    <source>
        <dbReference type="PROSITE-ProRule" id="PRU01360"/>
    </source>
</evidence>
<evidence type="ECO:0000256" key="3">
    <source>
        <dbReference type="ARBA" id="ARBA00022452"/>
    </source>
</evidence>
<comment type="similarity">
    <text evidence="8 9">Belongs to the TonB-dependent receptor family.</text>
</comment>
<dbReference type="InterPro" id="IPR023996">
    <property type="entry name" value="TonB-dep_OMP_SusC/RagA"/>
</dbReference>
<keyword evidence="2 8" id="KW-0813">Transport</keyword>
<keyword evidence="13" id="KW-1185">Reference proteome</keyword>
<dbReference type="SUPFAM" id="SSF49464">
    <property type="entry name" value="Carboxypeptidase regulatory domain-like"/>
    <property type="match status" value="1"/>
</dbReference>
<feature type="domain" description="TonB-dependent receptor-like beta-barrel" evidence="10">
    <location>
        <begin position="448"/>
        <end position="844"/>
    </location>
</feature>
<name>A0ABR9XJQ5_9SPHI</name>
<dbReference type="EMBL" id="JADFFM010000002">
    <property type="protein sequence ID" value="MBE9667608.1"/>
    <property type="molecule type" value="Genomic_DNA"/>
</dbReference>
<evidence type="ECO:0000313" key="12">
    <source>
        <dbReference type="EMBL" id="MBE9667608.1"/>
    </source>
</evidence>
<sequence length="1059" mass="116078">MRKIYTPMRRPRSNSPLSIGMMIMILFALFVFPQQIFSQNIKSITGSVIESGQPLPGVSVKIKGVTTGVATGNDGKYSIKAKSTDVLVFSFVGMETQEIAVGEQTTINVTMKEQPAAINEVLVIGYQTVRKADLTGAVGSVKIADINKAPVSNFAEALAGRVAGVQVSSNDGQPGNTMNIQIRGASSLNNSVQPLYIIDGFATENYESANLNPDDIESINILKDAASTAVYGSRGTNGVVVITTKRGKIGRPVVSFTSSYGKQSIRRQIPLMDPYEFVKYQFERNAADATSNYLANGKTLESYRNMQGINWPGEISRTGSILKNNVALRGGNAQTKYSVSVASFDQKGVLINTGYTKYQGRATIDQTISKKFRTGFTADYMEVKAYGVQASSTPVASLSSAQWFRAWAYRPIQGSNTDYNLLESDGDPESINTSDIRLNPKISAENEYNYSSYANLTVNGYLTWDIVKHLQLKVTGIKNVLRPEQDRFYNSKTPQGSPLNPLRLNGIYGSILQTTMDIWSNENTLTYINTFNNVHHLTVVAGNSQQSSHSRAYGYTGTNLPNESEGMAGLDEGIASAPVATATGSRLSSFFGIADYNYQSKYYLKVALRADGSSKFPKQWGYFPTAGVGWNMHNEEFIKKIPFISYSKLRASYGVTGNNRIGDYDWYSTIAVNATANGAYTFNNAPTLGAYTTGIENLGLTWEKTTTKDIGYELGLFKDRIQLEVDVYDKSTTDLLISGAPLAAWTGFATATQNIGSMRNRGLEISVTTTPIKTRKFTWESNFNISFNKNKIVALARGQLQTINSPSFDVSFGDMYLAELGGPVGQMYGYVWDGNYQYADFNNPAPGVYVLKPGVPTNGAATQQPGDIKYKDLNGDGTVNSLDRTVIGRGQPIHYGGFSNNFTYKNFTMNLFFQWSYGNNVYNANRIILEGNANGRTDLNQFASYENRWSPTNQDAPNYRAGGQGQVGYFSSRTVEDGSYLRLKTASLAYSVPAKYLKRFSLSALSINVSAQNLITWTKYTGMDPEVSTRGGLGVLMPGFDFSPYPQSRTIVLGVNASF</sequence>
<evidence type="ECO:0000256" key="6">
    <source>
        <dbReference type="ARBA" id="ARBA00023136"/>
    </source>
</evidence>
<evidence type="ECO:0000256" key="2">
    <source>
        <dbReference type="ARBA" id="ARBA00022448"/>
    </source>
</evidence>
<dbReference type="InterPro" id="IPR023997">
    <property type="entry name" value="TonB-dep_OMP_SusC/RagA_CS"/>
</dbReference>
<keyword evidence="12" id="KW-0675">Receptor</keyword>
<dbReference type="NCBIfam" id="TIGR04056">
    <property type="entry name" value="OMP_RagA_SusC"/>
    <property type="match status" value="1"/>
</dbReference>
<reference evidence="12 13" key="1">
    <citation type="submission" date="2020-10" db="EMBL/GenBank/DDBJ databases">
        <title>Mucilaginibacter mali sp. nov., isolated from rhizosphere soil of apple orchard.</title>
        <authorList>
            <person name="Lee J.-S."/>
            <person name="Kim H.S."/>
            <person name="Kim J.-S."/>
        </authorList>
    </citation>
    <scope>NUCLEOTIDE SEQUENCE [LARGE SCALE GENOMIC DNA]</scope>
    <source>
        <strain evidence="12 13">KCTC 23157</strain>
    </source>
</reference>
<evidence type="ECO:0000256" key="5">
    <source>
        <dbReference type="ARBA" id="ARBA00023077"/>
    </source>
</evidence>
<gene>
    <name evidence="12" type="ORF">IRJ18_14635</name>
</gene>
<keyword evidence="3 8" id="KW-1134">Transmembrane beta strand</keyword>
<dbReference type="Pfam" id="PF13715">
    <property type="entry name" value="CarbopepD_reg_2"/>
    <property type="match status" value="1"/>
</dbReference>
<comment type="subcellular location">
    <subcellularLocation>
        <location evidence="1 8">Cell outer membrane</location>
        <topology evidence="1 8">Multi-pass membrane protein</topology>
    </subcellularLocation>
</comment>
<dbReference type="Gene3D" id="2.60.40.1120">
    <property type="entry name" value="Carboxypeptidase-like, regulatory domain"/>
    <property type="match status" value="1"/>
</dbReference>
<evidence type="ECO:0000256" key="1">
    <source>
        <dbReference type="ARBA" id="ARBA00004571"/>
    </source>
</evidence>
<keyword evidence="4 8" id="KW-0812">Transmembrane</keyword>
<dbReference type="SUPFAM" id="SSF56935">
    <property type="entry name" value="Porins"/>
    <property type="match status" value="1"/>
</dbReference>
<feature type="domain" description="TonB-dependent receptor plug" evidence="11">
    <location>
        <begin position="131"/>
        <end position="239"/>
    </location>
</feature>
<dbReference type="InterPro" id="IPR000531">
    <property type="entry name" value="Beta-barrel_TonB"/>
</dbReference>
<keyword evidence="7 8" id="KW-0998">Cell outer membrane</keyword>
<dbReference type="InterPro" id="IPR012910">
    <property type="entry name" value="Plug_dom"/>
</dbReference>
<dbReference type="Gene3D" id="2.170.130.10">
    <property type="entry name" value="TonB-dependent receptor, plug domain"/>
    <property type="match status" value="1"/>
</dbReference>
<evidence type="ECO:0000256" key="9">
    <source>
        <dbReference type="RuleBase" id="RU003357"/>
    </source>
</evidence>
<protein>
    <submittedName>
        <fullName evidence="12">TonB-dependent receptor</fullName>
    </submittedName>
</protein>
<accession>A0ABR9XJQ5</accession>
<dbReference type="RefSeq" id="WP_194107065.1">
    <property type="nucleotide sequence ID" value="NZ_JADFFM010000002.1"/>
</dbReference>
<keyword evidence="6 8" id="KW-0472">Membrane</keyword>
<organism evidence="12 13">
    <name type="scientific">Mucilaginibacter boryungensis</name>
    <dbReference type="NCBI Taxonomy" id="768480"/>
    <lineage>
        <taxon>Bacteria</taxon>
        <taxon>Pseudomonadati</taxon>
        <taxon>Bacteroidota</taxon>
        <taxon>Sphingobacteriia</taxon>
        <taxon>Sphingobacteriales</taxon>
        <taxon>Sphingobacteriaceae</taxon>
        <taxon>Mucilaginibacter</taxon>
    </lineage>
</organism>